<protein>
    <submittedName>
        <fullName evidence="1">Uncharacterized protein</fullName>
    </submittedName>
</protein>
<dbReference type="STRING" id="1802306.A3C72_02245"/>
<dbReference type="SUPFAM" id="SSF143422">
    <property type="entry name" value="Transposase IS200-like"/>
    <property type="match status" value="1"/>
</dbReference>
<sequence>MRKVRWTLGNFVHLTRRVVRGLPMAPTDEEKDRHLLELFYMNDSHSNSKVMRDVLGQISSGSLALYEWPTSWPKRDPITRLCAFCLNYNHDHNIAVEIVEGGISKFMHDTGISKAKYHNEKYGDKGSFFQGPYDARVIESDKYLRWVIPYVMCKNTFEMHPRGYDWCKNNFDEAWEWSIHYPYSSLGVYAGIFESPIIDPNPLREIVGSPNAFYKLCRDMIDGRKVDKDILSLDIDSLSFE</sequence>
<name>A0A1G2MN08_9BACT</name>
<dbReference type="Gene3D" id="3.30.70.1290">
    <property type="entry name" value="Transposase IS200-like"/>
    <property type="match status" value="1"/>
</dbReference>
<organism evidence="1 2">
    <name type="scientific">Candidatus Taylorbacteria bacterium RIFCSPHIGHO2_02_FULL_43_32b</name>
    <dbReference type="NCBI Taxonomy" id="1802306"/>
    <lineage>
        <taxon>Bacteria</taxon>
        <taxon>Candidatus Tayloriibacteriota</taxon>
    </lineage>
</organism>
<gene>
    <name evidence="1" type="ORF">A3C72_02245</name>
</gene>
<comment type="caution">
    <text evidence="1">The sequence shown here is derived from an EMBL/GenBank/DDBJ whole genome shotgun (WGS) entry which is preliminary data.</text>
</comment>
<dbReference type="EMBL" id="MHRK01000012">
    <property type="protein sequence ID" value="OHA24382.1"/>
    <property type="molecule type" value="Genomic_DNA"/>
</dbReference>
<dbReference type="InterPro" id="IPR036515">
    <property type="entry name" value="Transposase_17_sf"/>
</dbReference>
<dbReference type="PANTHER" id="PTHR34322:SF2">
    <property type="entry name" value="TRANSPOSASE IS200-LIKE DOMAIN-CONTAINING PROTEIN"/>
    <property type="match status" value="1"/>
</dbReference>
<reference evidence="1 2" key="1">
    <citation type="journal article" date="2016" name="Nat. Commun.">
        <title>Thousands of microbial genomes shed light on interconnected biogeochemical processes in an aquifer system.</title>
        <authorList>
            <person name="Anantharaman K."/>
            <person name="Brown C.T."/>
            <person name="Hug L.A."/>
            <person name="Sharon I."/>
            <person name="Castelle C.J."/>
            <person name="Probst A.J."/>
            <person name="Thomas B.C."/>
            <person name="Singh A."/>
            <person name="Wilkins M.J."/>
            <person name="Karaoz U."/>
            <person name="Brodie E.L."/>
            <person name="Williams K.H."/>
            <person name="Hubbard S.S."/>
            <person name="Banfield J.F."/>
        </authorList>
    </citation>
    <scope>NUCLEOTIDE SEQUENCE [LARGE SCALE GENOMIC DNA]</scope>
</reference>
<accession>A0A1G2MN08</accession>
<evidence type="ECO:0000313" key="2">
    <source>
        <dbReference type="Proteomes" id="UP000177130"/>
    </source>
</evidence>
<proteinExistence type="predicted"/>
<dbReference type="GO" id="GO:0004803">
    <property type="term" value="F:transposase activity"/>
    <property type="evidence" value="ECO:0007669"/>
    <property type="project" value="InterPro"/>
</dbReference>
<dbReference type="GO" id="GO:0003677">
    <property type="term" value="F:DNA binding"/>
    <property type="evidence" value="ECO:0007669"/>
    <property type="project" value="InterPro"/>
</dbReference>
<dbReference type="PANTHER" id="PTHR34322">
    <property type="entry name" value="TRANSPOSASE, Y1_TNP DOMAIN-CONTAINING"/>
    <property type="match status" value="1"/>
</dbReference>
<evidence type="ECO:0000313" key="1">
    <source>
        <dbReference type="EMBL" id="OHA24382.1"/>
    </source>
</evidence>
<dbReference type="GO" id="GO:0006313">
    <property type="term" value="P:DNA transposition"/>
    <property type="evidence" value="ECO:0007669"/>
    <property type="project" value="InterPro"/>
</dbReference>
<dbReference type="AlphaFoldDB" id="A0A1G2MN08"/>
<dbReference type="Proteomes" id="UP000177130">
    <property type="component" value="Unassembled WGS sequence"/>
</dbReference>